<reference evidence="2" key="1">
    <citation type="journal article" date="2021" name="Proc. Natl. Acad. Sci. U.S.A.">
        <title>A Catalog of Tens of Thousands of Viruses from Human Metagenomes Reveals Hidden Associations with Chronic Diseases.</title>
        <authorList>
            <person name="Tisza M.J."/>
            <person name="Buck C.B."/>
        </authorList>
    </citation>
    <scope>NUCLEOTIDE SEQUENCE</scope>
    <source>
        <strain evidence="2">CtQqU1</strain>
    </source>
</reference>
<organism evidence="2">
    <name type="scientific">Siphoviridae sp. ctQqU1</name>
    <dbReference type="NCBI Taxonomy" id="2825496"/>
    <lineage>
        <taxon>Viruses</taxon>
        <taxon>Duplodnaviria</taxon>
        <taxon>Heunggongvirae</taxon>
        <taxon>Uroviricota</taxon>
        <taxon>Caudoviricetes</taxon>
    </lineage>
</organism>
<dbReference type="SUPFAM" id="SSF49373">
    <property type="entry name" value="Invasin/intimin cell-adhesion fragments"/>
    <property type="match status" value="1"/>
</dbReference>
<sequence length="867" mass="96206">MSVKPSDKWLSQYNNTLVPETFIQITYHAADDAAQTDAIASSGSQTVFSNVASITDLDISVSENYATAETNFWVLDGSLGIVPDSEPYQECGYVSGECVSSSNHPTITFSFSKSHEEKIPGLTIVWSEILNEWAKSFKVSAYKGTALLLEKQIDNNDSTETSIEFEISNYDLVIIEILEWCIPNRRARISQVEFGQRVKFSKTDLLSYSHKSKRDPISGQLSKDSISFSVDNSDQKWNPINPDGLYKYLYERQAVFVKYGMDLDGQTEWINGGKFYLSSWNIPSNGITASFEARDALVFLIDSLYTGRKSGTLYEMCYDALELLDVSGISYYINESLKDYTADFSNENSSYKNADVLQLSANAAGMALYQTRNGEIRIDRVPYLPENKSDIYEITEINDYQYPEITFSNKLKNISYSLNGASSLYPNGATGDGVTQSVNNALISSSVVSQPKNVLTESYKVLSNRRKATLSYRASPHNDALDFVKLNHQFGYSSNLLITDVSYTFNGSFKGSVTGYMIEDVDSLQINASEIYLHPSDTITLTATLTPASADSPVIVWNASPAGIVELNVIKNERGVSVCNVTYLHSGSATITATVASLSASCNATTIANEISNLKEGDTVYISVAGVYTAFLVSKHNYEPELNGKGRTLLALKDAKTENTAWDSKMTTPAEYSTSSIDALLNGNIKNSFSDFMQKKIGKTTFYYTPAFKKNDSNEYVPSAVSTLSRSIFLPSAKEIYYGFPDNSSGINEIWGYGCNAEGSPLPTAKELLRNPFFMVGDVYSPYQQWTRTPVTHLEYFGMGPSVGSIYYRSIVVSGYWDKAHLGNSNDEELFFYDCIGSGDANYKCYHYMFTVPSNLPIGYQNRVEEE</sequence>
<feature type="domain" description="DUF6273" evidence="1">
    <location>
        <begin position="646"/>
        <end position="791"/>
    </location>
</feature>
<accession>A0A8S5Q4M8</accession>
<evidence type="ECO:0000313" key="2">
    <source>
        <dbReference type="EMBL" id="DAE13699.1"/>
    </source>
</evidence>
<dbReference type="InterPro" id="IPR008964">
    <property type="entry name" value="Invasin/intimin_cell_adhesion"/>
</dbReference>
<evidence type="ECO:0000259" key="1">
    <source>
        <dbReference type="Pfam" id="PF19789"/>
    </source>
</evidence>
<name>A0A8S5Q4M8_9CAUD</name>
<dbReference type="Gene3D" id="2.60.40.1080">
    <property type="match status" value="1"/>
</dbReference>
<dbReference type="EMBL" id="BK015568">
    <property type="protein sequence ID" value="DAE13699.1"/>
    <property type="molecule type" value="Genomic_DNA"/>
</dbReference>
<proteinExistence type="predicted"/>
<dbReference type="Pfam" id="PF19789">
    <property type="entry name" value="DUF6273"/>
    <property type="match status" value="1"/>
</dbReference>
<dbReference type="InterPro" id="IPR046240">
    <property type="entry name" value="DUF6273"/>
</dbReference>
<protein>
    <recommendedName>
        <fullName evidence="1">DUF6273 domain-containing protein</fullName>
    </recommendedName>
</protein>